<proteinExistence type="predicted"/>
<dbReference type="EMBL" id="JAHDVG010000474">
    <property type="protein sequence ID" value="KAH1177787.1"/>
    <property type="molecule type" value="Genomic_DNA"/>
</dbReference>
<keyword evidence="2" id="KW-1185">Reference proteome</keyword>
<gene>
    <name evidence="1" type="ORF">KIL84_011489</name>
</gene>
<accession>A0A9D3XD41</accession>
<evidence type="ECO:0000313" key="1">
    <source>
        <dbReference type="EMBL" id="KAH1177787.1"/>
    </source>
</evidence>
<sequence>MWVLHTETGEITFAGMGKSDSSYSNWSPLRCAVHIHIALLADMSSTQRVPVLHIKGSMHQCSSVSSELQNLKGKDAKVEQMEGVRNVHVSNISPVKLMMMLEL</sequence>
<reference evidence="1" key="1">
    <citation type="submission" date="2021-09" db="EMBL/GenBank/DDBJ databases">
        <title>The genome of Mauremys mutica provides insights into the evolution of semi-aquatic lifestyle.</title>
        <authorList>
            <person name="Gong S."/>
            <person name="Gao Y."/>
        </authorList>
    </citation>
    <scope>NUCLEOTIDE SEQUENCE</scope>
    <source>
        <strain evidence="1">MM-2020</strain>
        <tissue evidence="1">Muscle</tissue>
    </source>
</reference>
<dbReference type="AlphaFoldDB" id="A0A9D3XD41"/>
<name>A0A9D3XD41_9SAUR</name>
<protein>
    <submittedName>
        <fullName evidence="1">Uncharacterized protein</fullName>
    </submittedName>
</protein>
<evidence type="ECO:0000313" key="2">
    <source>
        <dbReference type="Proteomes" id="UP000827986"/>
    </source>
</evidence>
<organism evidence="1 2">
    <name type="scientific">Mauremys mutica</name>
    <name type="common">yellowpond turtle</name>
    <dbReference type="NCBI Taxonomy" id="74926"/>
    <lineage>
        <taxon>Eukaryota</taxon>
        <taxon>Metazoa</taxon>
        <taxon>Chordata</taxon>
        <taxon>Craniata</taxon>
        <taxon>Vertebrata</taxon>
        <taxon>Euteleostomi</taxon>
        <taxon>Archelosauria</taxon>
        <taxon>Testudinata</taxon>
        <taxon>Testudines</taxon>
        <taxon>Cryptodira</taxon>
        <taxon>Durocryptodira</taxon>
        <taxon>Testudinoidea</taxon>
        <taxon>Geoemydidae</taxon>
        <taxon>Geoemydinae</taxon>
        <taxon>Mauremys</taxon>
    </lineage>
</organism>
<comment type="caution">
    <text evidence="1">The sequence shown here is derived from an EMBL/GenBank/DDBJ whole genome shotgun (WGS) entry which is preliminary data.</text>
</comment>
<dbReference type="Proteomes" id="UP000827986">
    <property type="component" value="Unassembled WGS sequence"/>
</dbReference>